<dbReference type="EMBL" id="CAJVQA010029362">
    <property type="protein sequence ID" value="CAG8796740.1"/>
    <property type="molecule type" value="Genomic_DNA"/>
</dbReference>
<gene>
    <name evidence="2" type="ORF">CPELLU_LOCUS17388</name>
</gene>
<keyword evidence="3" id="KW-1185">Reference proteome</keyword>
<feature type="non-terminal residue" evidence="2">
    <location>
        <position position="241"/>
    </location>
</feature>
<evidence type="ECO:0000256" key="1">
    <source>
        <dbReference type="SAM" id="MobiDB-lite"/>
    </source>
</evidence>
<evidence type="ECO:0000313" key="3">
    <source>
        <dbReference type="Proteomes" id="UP000789759"/>
    </source>
</evidence>
<name>A0A9N9JTP3_9GLOM</name>
<feature type="compositionally biased region" description="Low complexity" evidence="1">
    <location>
        <begin position="77"/>
        <end position="92"/>
    </location>
</feature>
<dbReference type="Proteomes" id="UP000789759">
    <property type="component" value="Unassembled WGS sequence"/>
</dbReference>
<sequence length="241" mass="27669">KYSTVIMLDGKLEKIEWCKHDSRSFNNNNLYRHITSRLRVLANQHIGINGNTLHISDIQEFERSIHHHKDKQYNMHSISKSSRQSIIKQPKQTSRRNLKTLSLSKSQINLGKYKKLNKPTLNNAAQDFLQSDQGLSNYNSSSILLDNSFMVSSTAGPSNRSTDSVARQMPLYTQEDKEILAKKDLLPEAIILVKKTTQRSSNITIGSAFKKWNIWCKETFVNPIQCFIKNIANFLVKICDK</sequence>
<dbReference type="AlphaFoldDB" id="A0A9N9JTP3"/>
<feature type="non-terminal residue" evidence="2">
    <location>
        <position position="1"/>
    </location>
</feature>
<feature type="region of interest" description="Disordered" evidence="1">
    <location>
        <begin position="72"/>
        <end position="97"/>
    </location>
</feature>
<proteinExistence type="predicted"/>
<protein>
    <submittedName>
        <fullName evidence="2">14842_t:CDS:1</fullName>
    </submittedName>
</protein>
<comment type="caution">
    <text evidence="2">The sequence shown here is derived from an EMBL/GenBank/DDBJ whole genome shotgun (WGS) entry which is preliminary data.</text>
</comment>
<reference evidence="2" key="1">
    <citation type="submission" date="2021-06" db="EMBL/GenBank/DDBJ databases">
        <authorList>
            <person name="Kallberg Y."/>
            <person name="Tangrot J."/>
            <person name="Rosling A."/>
        </authorList>
    </citation>
    <scope>NUCLEOTIDE SEQUENCE</scope>
    <source>
        <strain evidence="2">FL966</strain>
    </source>
</reference>
<accession>A0A9N9JTP3</accession>
<organism evidence="2 3">
    <name type="scientific">Cetraspora pellucida</name>
    <dbReference type="NCBI Taxonomy" id="1433469"/>
    <lineage>
        <taxon>Eukaryota</taxon>
        <taxon>Fungi</taxon>
        <taxon>Fungi incertae sedis</taxon>
        <taxon>Mucoromycota</taxon>
        <taxon>Glomeromycotina</taxon>
        <taxon>Glomeromycetes</taxon>
        <taxon>Diversisporales</taxon>
        <taxon>Gigasporaceae</taxon>
        <taxon>Cetraspora</taxon>
    </lineage>
</organism>
<evidence type="ECO:0000313" key="2">
    <source>
        <dbReference type="EMBL" id="CAG8796740.1"/>
    </source>
</evidence>